<evidence type="ECO:0000256" key="2">
    <source>
        <dbReference type="SAM" id="Phobius"/>
    </source>
</evidence>
<evidence type="ECO:0000256" key="1">
    <source>
        <dbReference type="SAM" id="MobiDB-lite"/>
    </source>
</evidence>
<keyword evidence="2" id="KW-0472">Membrane</keyword>
<accession>A0A9D1FP94</accession>
<name>A0A9D1FP94_9FIRM</name>
<proteinExistence type="predicted"/>
<sequence>MKKTLGITAAVGAGLIIIGGILYFTAVLMGGRGKEIVFDNGWSLYIGRGGFSISSDRWDEAFDFLDWDDWDEDDFHGSLEKIPASSGNANDNDNAGHHNGMTSITPGSGEADFSGNVERINVSLAVTDFDVKHSRTDKAWLQWENISDYGQISYKMENGVLTIEEQAREENIGGIFNGNDDRKVTLYLPDGSQPELVMALGVGDVDLENVSFRNVSCAIGTGDFDAENVEAESLEAASGMGDVDGENLRVSGTATISCGMGDVELSLKGRQEDYSYDLSTEMGEVRLNQQSVSKHYQESTNGEAPLVKITNGMGDISLRVSE</sequence>
<evidence type="ECO:0000313" key="5">
    <source>
        <dbReference type="Proteomes" id="UP000824002"/>
    </source>
</evidence>
<dbReference type="Pfam" id="PF13349">
    <property type="entry name" value="DUF4097"/>
    <property type="match status" value="1"/>
</dbReference>
<organism evidence="4 5">
    <name type="scientific">Candidatus Merdivicinus excrementipullorum</name>
    <dbReference type="NCBI Taxonomy" id="2840867"/>
    <lineage>
        <taxon>Bacteria</taxon>
        <taxon>Bacillati</taxon>
        <taxon>Bacillota</taxon>
        <taxon>Clostridia</taxon>
        <taxon>Eubacteriales</taxon>
        <taxon>Oscillospiraceae</taxon>
        <taxon>Oscillospiraceae incertae sedis</taxon>
        <taxon>Candidatus Merdivicinus</taxon>
    </lineage>
</organism>
<dbReference type="InterPro" id="IPR025164">
    <property type="entry name" value="Toastrack_DUF4097"/>
</dbReference>
<feature type="transmembrane region" description="Helical" evidence="2">
    <location>
        <begin position="6"/>
        <end position="28"/>
    </location>
</feature>
<dbReference type="Proteomes" id="UP000824002">
    <property type="component" value="Unassembled WGS sequence"/>
</dbReference>
<feature type="compositionally biased region" description="Low complexity" evidence="1">
    <location>
        <begin position="84"/>
        <end position="100"/>
    </location>
</feature>
<reference evidence="4" key="1">
    <citation type="submission" date="2020-10" db="EMBL/GenBank/DDBJ databases">
        <authorList>
            <person name="Gilroy R."/>
        </authorList>
    </citation>
    <scope>NUCLEOTIDE SEQUENCE</scope>
    <source>
        <strain evidence="4">CHK199-13235</strain>
    </source>
</reference>
<keyword evidence="2" id="KW-0812">Transmembrane</keyword>
<feature type="region of interest" description="Disordered" evidence="1">
    <location>
        <begin position="81"/>
        <end position="108"/>
    </location>
</feature>
<comment type="caution">
    <text evidence="4">The sequence shown here is derived from an EMBL/GenBank/DDBJ whole genome shotgun (WGS) entry which is preliminary data.</text>
</comment>
<reference evidence="4" key="2">
    <citation type="journal article" date="2021" name="PeerJ">
        <title>Extensive microbial diversity within the chicken gut microbiome revealed by metagenomics and culture.</title>
        <authorList>
            <person name="Gilroy R."/>
            <person name="Ravi A."/>
            <person name="Getino M."/>
            <person name="Pursley I."/>
            <person name="Horton D.L."/>
            <person name="Alikhan N.F."/>
            <person name="Baker D."/>
            <person name="Gharbi K."/>
            <person name="Hall N."/>
            <person name="Watson M."/>
            <person name="Adriaenssens E.M."/>
            <person name="Foster-Nyarko E."/>
            <person name="Jarju S."/>
            <person name="Secka A."/>
            <person name="Antonio M."/>
            <person name="Oren A."/>
            <person name="Chaudhuri R.R."/>
            <person name="La Ragione R."/>
            <person name="Hildebrand F."/>
            <person name="Pallen M.J."/>
        </authorList>
    </citation>
    <scope>NUCLEOTIDE SEQUENCE</scope>
    <source>
        <strain evidence="4">CHK199-13235</strain>
    </source>
</reference>
<gene>
    <name evidence="4" type="ORF">IAB51_11355</name>
</gene>
<protein>
    <submittedName>
        <fullName evidence="4">DUF4097 family beta strand repeat protein</fullName>
    </submittedName>
</protein>
<evidence type="ECO:0000259" key="3">
    <source>
        <dbReference type="Pfam" id="PF13349"/>
    </source>
</evidence>
<dbReference type="AlphaFoldDB" id="A0A9D1FP94"/>
<evidence type="ECO:0000313" key="4">
    <source>
        <dbReference type="EMBL" id="HIS77383.1"/>
    </source>
</evidence>
<feature type="domain" description="DUF4097" evidence="3">
    <location>
        <begin position="203"/>
        <end position="318"/>
    </location>
</feature>
<dbReference type="EMBL" id="DVJP01000076">
    <property type="protein sequence ID" value="HIS77383.1"/>
    <property type="molecule type" value="Genomic_DNA"/>
</dbReference>
<keyword evidence="2" id="KW-1133">Transmembrane helix</keyword>
<dbReference type="Gene3D" id="2.160.20.120">
    <property type="match status" value="1"/>
</dbReference>